<dbReference type="OrthoDB" id="2244689at2759"/>
<evidence type="ECO:0000313" key="2">
    <source>
        <dbReference type="Proteomes" id="UP000077315"/>
    </source>
</evidence>
<dbReference type="EMBL" id="KV440987">
    <property type="protein sequence ID" value="OAD70734.1"/>
    <property type="molecule type" value="Genomic_DNA"/>
</dbReference>
<protein>
    <submittedName>
        <fullName evidence="1">Uncharacterized protein</fullName>
    </submittedName>
</protein>
<organism evidence="1 2">
    <name type="scientific">Phycomyces blakesleeanus (strain ATCC 8743b / DSM 1359 / FGSC 10004 / NBRC 33097 / NRRL 1555)</name>
    <dbReference type="NCBI Taxonomy" id="763407"/>
    <lineage>
        <taxon>Eukaryota</taxon>
        <taxon>Fungi</taxon>
        <taxon>Fungi incertae sedis</taxon>
        <taxon>Mucoromycota</taxon>
        <taxon>Mucoromycotina</taxon>
        <taxon>Mucoromycetes</taxon>
        <taxon>Mucorales</taxon>
        <taxon>Phycomycetaceae</taxon>
        <taxon>Phycomyces</taxon>
    </lineage>
</organism>
<dbReference type="Proteomes" id="UP000077315">
    <property type="component" value="Unassembled WGS sequence"/>
</dbReference>
<reference evidence="2" key="1">
    <citation type="submission" date="2015-06" db="EMBL/GenBank/DDBJ databases">
        <title>Expansion of signal transduction pathways in fungi by whole-genome duplication.</title>
        <authorList>
            <consortium name="DOE Joint Genome Institute"/>
            <person name="Corrochano L.M."/>
            <person name="Kuo A."/>
            <person name="Marcet-Houben M."/>
            <person name="Polaino S."/>
            <person name="Salamov A."/>
            <person name="Villalobos J.M."/>
            <person name="Alvarez M.I."/>
            <person name="Avalos J."/>
            <person name="Benito E.P."/>
            <person name="Benoit I."/>
            <person name="Burger G."/>
            <person name="Camino L.P."/>
            <person name="Canovas D."/>
            <person name="Cerda-Olmedo E."/>
            <person name="Cheng J.-F."/>
            <person name="Dominguez A."/>
            <person name="Elias M."/>
            <person name="Eslava A.P."/>
            <person name="Glaser F."/>
            <person name="Grimwood J."/>
            <person name="Gutierrez G."/>
            <person name="Heitman J."/>
            <person name="Henrissat B."/>
            <person name="Iturriaga E.A."/>
            <person name="Lang B.F."/>
            <person name="Lavin J.L."/>
            <person name="Lee S."/>
            <person name="Li W."/>
            <person name="Lindquist E."/>
            <person name="Lopez-Garcia S."/>
            <person name="Luque E.M."/>
            <person name="Marcos A.T."/>
            <person name="Martin J."/>
            <person name="McCluskey K."/>
            <person name="Medina H.R."/>
            <person name="Miralles-Duran A."/>
            <person name="Miyazaki A."/>
            <person name="Munoz-Torres E."/>
            <person name="Oguiza J.A."/>
            <person name="Ohm R."/>
            <person name="Olmedo M."/>
            <person name="Orejas M."/>
            <person name="Ortiz-Castellanos L."/>
            <person name="Pisabarro A.G."/>
            <person name="Rodriguez-Romero J."/>
            <person name="Ruiz-Herrera J."/>
            <person name="Ruiz-Vazquez R."/>
            <person name="Sanz C."/>
            <person name="Schackwitz W."/>
            <person name="Schmutz J."/>
            <person name="Shahriari M."/>
            <person name="Shelest E."/>
            <person name="Silva-Franco F."/>
            <person name="Soanes D."/>
            <person name="Syed K."/>
            <person name="Tagua V.G."/>
            <person name="Talbot N.J."/>
            <person name="Thon M."/>
            <person name="De vries R.P."/>
            <person name="Wiebenga A."/>
            <person name="Yadav J.S."/>
            <person name="Braun E.L."/>
            <person name="Baker S."/>
            <person name="Garre V."/>
            <person name="Horwitz B."/>
            <person name="Torres-Martinez S."/>
            <person name="Idnurm A."/>
            <person name="Herrera-Estrella A."/>
            <person name="Gabaldon T."/>
            <person name="Grigoriev I.V."/>
        </authorList>
    </citation>
    <scope>NUCLEOTIDE SEQUENCE [LARGE SCALE GENOMIC DNA]</scope>
    <source>
        <strain evidence="2">NRRL 1555(-)</strain>
    </source>
</reference>
<evidence type="ECO:0000313" key="1">
    <source>
        <dbReference type="EMBL" id="OAD70734.1"/>
    </source>
</evidence>
<sequence length="127" mass="14927">MSSIEPLITAIVNYCRVLDEASTPRVKLWNHSFLEKCSEWCLFIETELMIHSKDTREKCYQLASKKIEYVPSLLHLLDAQHQLYKTLLINEHVTLDLYYFIMKTYDFLNAAGQPRPDILTKYIKNAV</sequence>
<name>A0A167LMA5_PHYB8</name>
<dbReference type="InParanoid" id="A0A167LMA5"/>
<dbReference type="VEuPathDB" id="FungiDB:PHYBLDRAFT_170825"/>
<gene>
    <name evidence="1" type="ORF">PHYBLDRAFT_170825</name>
</gene>
<dbReference type="AlphaFoldDB" id="A0A167LMA5"/>
<accession>A0A167LMA5</accession>
<proteinExistence type="predicted"/>
<keyword evidence="2" id="KW-1185">Reference proteome</keyword>
<dbReference type="RefSeq" id="XP_018288774.1">
    <property type="nucleotide sequence ID" value="XM_018436432.1"/>
</dbReference>
<dbReference type="GeneID" id="28997338"/>